<evidence type="ECO:0000259" key="4">
    <source>
        <dbReference type="Pfam" id="PF08212"/>
    </source>
</evidence>
<dbReference type="AlphaFoldDB" id="A0A078ADF7"/>
<evidence type="ECO:0000313" key="6">
    <source>
        <dbReference type="Proteomes" id="UP000039865"/>
    </source>
</evidence>
<evidence type="ECO:0000256" key="2">
    <source>
        <dbReference type="ARBA" id="ARBA00023157"/>
    </source>
</evidence>
<dbReference type="InterPro" id="IPR003057">
    <property type="entry name" value="Invtbrt_color"/>
</dbReference>
<dbReference type="SUPFAM" id="SSF50814">
    <property type="entry name" value="Lipocalins"/>
    <property type="match status" value="1"/>
</dbReference>
<proteinExistence type="inferred from homology"/>
<organism evidence="5 6">
    <name type="scientific">Stylonychia lemnae</name>
    <name type="common">Ciliate</name>
    <dbReference type="NCBI Taxonomy" id="5949"/>
    <lineage>
        <taxon>Eukaryota</taxon>
        <taxon>Sar</taxon>
        <taxon>Alveolata</taxon>
        <taxon>Ciliophora</taxon>
        <taxon>Intramacronucleata</taxon>
        <taxon>Spirotrichea</taxon>
        <taxon>Stichotrichia</taxon>
        <taxon>Sporadotrichida</taxon>
        <taxon>Oxytrichidae</taxon>
        <taxon>Stylonychinae</taxon>
        <taxon>Stylonychia</taxon>
    </lineage>
</organism>
<comment type="similarity">
    <text evidence="1 3">Belongs to the calycin superfamily. Lipocalin family.</text>
</comment>
<dbReference type="InterPro" id="IPR022271">
    <property type="entry name" value="Lipocalin_ApoD"/>
</dbReference>
<dbReference type="GO" id="GO:0006629">
    <property type="term" value="P:lipid metabolic process"/>
    <property type="evidence" value="ECO:0007669"/>
    <property type="project" value="TreeGrafter"/>
</dbReference>
<dbReference type="OrthoDB" id="565904at2759"/>
<dbReference type="GO" id="GO:0031409">
    <property type="term" value="F:pigment binding"/>
    <property type="evidence" value="ECO:0007669"/>
    <property type="project" value="InterPro"/>
</dbReference>
<feature type="signal peptide" evidence="3">
    <location>
        <begin position="1"/>
        <end position="21"/>
    </location>
</feature>
<sequence length="187" mass="21324">MQRNILVLLGLTLGLLNSISGRYTTGDCPPVDRISELDIQRYFGKWYEQYRGGLFQPEGQICTTANYSQREDGTIKVINRGINPNGKIGGAEGTLTCKNSSNCEVKFFWYAPAGPYWVLDTDYENYTVVYTCSSYVGILRLDNIWILARTPEIQVDVQKIFSFIEERVPDYPLTELKKTNQTNCAYE</sequence>
<name>A0A078ADF7_STYLE</name>
<feature type="chain" id="PRO_5013437530" evidence="3">
    <location>
        <begin position="22"/>
        <end position="187"/>
    </location>
</feature>
<dbReference type="OMA" id="DYCSAMN"/>
<keyword evidence="5" id="KW-0449">Lipoprotein</keyword>
<accession>A0A078ADF7</accession>
<dbReference type="Proteomes" id="UP000039865">
    <property type="component" value="Unassembled WGS sequence"/>
</dbReference>
<dbReference type="GO" id="GO:0000302">
    <property type="term" value="P:response to reactive oxygen species"/>
    <property type="evidence" value="ECO:0007669"/>
    <property type="project" value="TreeGrafter"/>
</dbReference>
<dbReference type="PIRSF" id="PIRSF036893">
    <property type="entry name" value="Lipocalin_ApoD"/>
    <property type="match status" value="1"/>
</dbReference>
<dbReference type="PANTHER" id="PTHR10612">
    <property type="entry name" value="APOLIPOPROTEIN D"/>
    <property type="match status" value="1"/>
</dbReference>
<dbReference type="EMBL" id="CCKQ01007499">
    <property type="protein sequence ID" value="CDW78878.1"/>
    <property type="molecule type" value="Genomic_DNA"/>
</dbReference>
<dbReference type="InterPro" id="IPR000566">
    <property type="entry name" value="Lipocln_cytosolic_FA-bd_dom"/>
</dbReference>
<dbReference type="InParanoid" id="A0A078ADF7"/>
<evidence type="ECO:0000313" key="5">
    <source>
        <dbReference type="EMBL" id="CDW78878.1"/>
    </source>
</evidence>
<protein>
    <submittedName>
        <fullName evidence="5">Apolipoprotein d</fullName>
    </submittedName>
</protein>
<dbReference type="Gene3D" id="2.40.128.20">
    <property type="match status" value="1"/>
</dbReference>
<dbReference type="PRINTS" id="PR01273">
    <property type="entry name" value="INVTBRTCOLOR"/>
</dbReference>
<evidence type="ECO:0000256" key="1">
    <source>
        <dbReference type="ARBA" id="ARBA00006889"/>
    </source>
</evidence>
<feature type="domain" description="Lipocalin/cytosolic fatty-acid binding" evidence="4">
    <location>
        <begin position="37"/>
        <end position="179"/>
    </location>
</feature>
<dbReference type="PRINTS" id="PR00179">
    <property type="entry name" value="LIPOCALIN"/>
</dbReference>
<evidence type="ECO:0000256" key="3">
    <source>
        <dbReference type="PIRNR" id="PIRNR036893"/>
    </source>
</evidence>
<gene>
    <name evidence="5" type="primary">Contig10614.g11334</name>
    <name evidence="5" type="ORF">STYLEM_7863</name>
</gene>
<dbReference type="Pfam" id="PF08212">
    <property type="entry name" value="Lipocalin_2"/>
    <property type="match status" value="1"/>
</dbReference>
<reference evidence="5 6" key="1">
    <citation type="submission" date="2014-06" db="EMBL/GenBank/DDBJ databases">
        <authorList>
            <person name="Swart Estienne"/>
        </authorList>
    </citation>
    <scope>NUCLEOTIDE SEQUENCE [LARGE SCALE GENOMIC DNA]</scope>
    <source>
        <strain evidence="5 6">130c</strain>
    </source>
</reference>
<keyword evidence="6" id="KW-1185">Reference proteome</keyword>
<keyword evidence="2" id="KW-1015">Disulfide bond</keyword>
<dbReference type="PANTHER" id="PTHR10612:SF34">
    <property type="entry name" value="APOLIPOPROTEIN D"/>
    <property type="match status" value="1"/>
</dbReference>
<dbReference type="InterPro" id="IPR012674">
    <property type="entry name" value="Calycin"/>
</dbReference>
<dbReference type="GO" id="GO:0005737">
    <property type="term" value="C:cytoplasm"/>
    <property type="evidence" value="ECO:0007669"/>
    <property type="project" value="TreeGrafter"/>
</dbReference>
<keyword evidence="3" id="KW-0732">Signal</keyword>